<sequence>MFLWRCSFNTTLLWGPPYQVLVDANFINFSIQNKLDLEKRMMDFPYAKCTPGITDYVMAELQKLGQKYRVALRYFPMFSTDCFHDQKGLKLSVYADVHFYFSIMSISFLYLLFCSYVYLNAKFL</sequence>
<protein>
    <submittedName>
        <fullName evidence="2">Putative PIN domain-containing protein</fullName>
    </submittedName>
</protein>
<organism evidence="2 3">
    <name type="scientific">Rosa chinensis</name>
    <name type="common">China rose</name>
    <dbReference type="NCBI Taxonomy" id="74649"/>
    <lineage>
        <taxon>Eukaryota</taxon>
        <taxon>Viridiplantae</taxon>
        <taxon>Streptophyta</taxon>
        <taxon>Embryophyta</taxon>
        <taxon>Tracheophyta</taxon>
        <taxon>Spermatophyta</taxon>
        <taxon>Magnoliopsida</taxon>
        <taxon>eudicotyledons</taxon>
        <taxon>Gunneridae</taxon>
        <taxon>Pentapetalae</taxon>
        <taxon>rosids</taxon>
        <taxon>fabids</taxon>
        <taxon>Rosales</taxon>
        <taxon>Rosaceae</taxon>
        <taxon>Rosoideae</taxon>
        <taxon>Rosoideae incertae sedis</taxon>
        <taxon>Rosa</taxon>
    </lineage>
</organism>
<dbReference type="STRING" id="74649.A0A2P6SAF0"/>
<keyword evidence="1" id="KW-0812">Transmembrane</keyword>
<evidence type="ECO:0000313" key="3">
    <source>
        <dbReference type="Proteomes" id="UP000238479"/>
    </source>
</evidence>
<evidence type="ECO:0000256" key="1">
    <source>
        <dbReference type="SAM" id="Phobius"/>
    </source>
</evidence>
<evidence type="ECO:0000313" key="2">
    <source>
        <dbReference type="EMBL" id="PRQ55635.1"/>
    </source>
</evidence>
<dbReference type="EMBL" id="PDCK01000039">
    <property type="protein sequence ID" value="PRQ55635.1"/>
    <property type="molecule type" value="Genomic_DNA"/>
</dbReference>
<dbReference type="Gramene" id="PRQ55635">
    <property type="protein sequence ID" value="PRQ55635"/>
    <property type="gene ID" value="RchiOBHm_Chr1g0326781"/>
</dbReference>
<keyword evidence="1" id="KW-1133">Transmembrane helix</keyword>
<dbReference type="PANTHER" id="PTHR12416">
    <property type="entry name" value="RRNA-PROCESSING PROTEIN UTP23 HOMOLOG"/>
    <property type="match status" value="1"/>
</dbReference>
<keyword evidence="3" id="KW-1185">Reference proteome</keyword>
<reference evidence="2 3" key="1">
    <citation type="journal article" date="2018" name="Nat. Genet.">
        <title>The Rosa genome provides new insights in the design of modern roses.</title>
        <authorList>
            <person name="Bendahmane M."/>
        </authorList>
    </citation>
    <scope>NUCLEOTIDE SEQUENCE [LARGE SCALE GENOMIC DNA]</scope>
    <source>
        <strain evidence="3">cv. Old Blush</strain>
    </source>
</reference>
<feature type="transmembrane region" description="Helical" evidence="1">
    <location>
        <begin position="99"/>
        <end position="119"/>
    </location>
</feature>
<name>A0A2P6SAF0_ROSCH</name>
<dbReference type="Gene3D" id="3.40.50.1010">
    <property type="entry name" value="5'-nuclease"/>
    <property type="match status" value="1"/>
</dbReference>
<dbReference type="SUPFAM" id="SSF88723">
    <property type="entry name" value="PIN domain-like"/>
    <property type="match status" value="1"/>
</dbReference>
<dbReference type="InterPro" id="IPR029060">
    <property type="entry name" value="PIN-like_dom_sf"/>
</dbReference>
<dbReference type="Proteomes" id="UP000238479">
    <property type="component" value="Chromosome 1"/>
</dbReference>
<comment type="caution">
    <text evidence="2">The sequence shown here is derived from an EMBL/GenBank/DDBJ whole genome shotgun (WGS) entry which is preliminary data.</text>
</comment>
<gene>
    <name evidence="2" type="ORF">RchiOBHm_Chr1g0326781</name>
</gene>
<accession>A0A2P6SAF0</accession>
<keyword evidence="1" id="KW-0472">Membrane</keyword>
<proteinExistence type="predicted"/>
<dbReference type="AlphaFoldDB" id="A0A2P6SAF0"/>